<dbReference type="SUPFAM" id="SSF53448">
    <property type="entry name" value="Nucleotide-diphospho-sugar transferases"/>
    <property type="match status" value="1"/>
</dbReference>
<dbReference type="Gene3D" id="3.90.550.10">
    <property type="entry name" value="Spore Coat Polysaccharide Biosynthesis Protein SpsA, Chain A"/>
    <property type="match status" value="1"/>
</dbReference>
<feature type="domain" description="Glycosyltransferase 2-like" evidence="1">
    <location>
        <begin position="19"/>
        <end position="148"/>
    </location>
</feature>
<dbReference type="EMBL" id="JAFBBU010000001">
    <property type="protein sequence ID" value="MBM7473427.1"/>
    <property type="molecule type" value="Genomic_DNA"/>
</dbReference>
<accession>A0ABS2L8K7</accession>
<name>A0ABS2L8K7_9MICO</name>
<evidence type="ECO:0000313" key="3">
    <source>
        <dbReference type="Proteomes" id="UP000776164"/>
    </source>
</evidence>
<gene>
    <name evidence="2" type="ORF">JOE66_003061</name>
</gene>
<dbReference type="Pfam" id="PF00535">
    <property type="entry name" value="Glycos_transf_2"/>
    <property type="match status" value="1"/>
</dbReference>
<keyword evidence="3" id="KW-1185">Reference proteome</keyword>
<proteinExistence type="predicted"/>
<dbReference type="InterPro" id="IPR001173">
    <property type="entry name" value="Glyco_trans_2-like"/>
</dbReference>
<dbReference type="RefSeq" id="WP_205110900.1">
    <property type="nucleotide sequence ID" value="NZ_BAAAHT010000001.1"/>
</dbReference>
<evidence type="ECO:0000313" key="2">
    <source>
        <dbReference type="EMBL" id="MBM7473427.1"/>
    </source>
</evidence>
<protein>
    <submittedName>
        <fullName evidence="2">Cellulose synthase/poly-beta-1,6-N-acetylglucosamine synthase-like glycosyltransferase</fullName>
    </submittedName>
</protein>
<comment type="caution">
    <text evidence="2">The sequence shown here is derived from an EMBL/GenBank/DDBJ whole genome shotgun (WGS) entry which is preliminary data.</text>
</comment>
<dbReference type="PANTHER" id="PTHR22916">
    <property type="entry name" value="GLYCOSYLTRANSFERASE"/>
    <property type="match status" value="1"/>
</dbReference>
<organism evidence="2 3">
    <name type="scientific">Subtercola frigoramans</name>
    <dbReference type="NCBI Taxonomy" id="120298"/>
    <lineage>
        <taxon>Bacteria</taxon>
        <taxon>Bacillati</taxon>
        <taxon>Actinomycetota</taxon>
        <taxon>Actinomycetes</taxon>
        <taxon>Micrococcales</taxon>
        <taxon>Microbacteriaceae</taxon>
        <taxon>Subtercola</taxon>
    </lineage>
</organism>
<sequence length="335" mass="37296">MSIELKYQKSDLQYDPTVTICIPTYQPEIDYFEKLIKSIAIQEYRDIEIVVSDDRSSNFANIVEVLDQVEVPSRAFRSDEPLGMAKNWNESVAHARGAFVIVPGQDDLFNADGLSLLVKAAEATKATLVFGAQYFVDQNDAPLANPSKSAPRHALFPEGLVTLNSQTVVSAALLYGNVLGDPCNTLISRNRFTAVGGFSTTYEHAVDLELWLRLATNRETVARISSPVAAHRTHQQAATGAHVRQGAAQRDRRRLMEDYGSALVANGEWNRAVSRLNTHRWYDRLVHSTHFETQPLKMRGGLHERIPAIACELSELARLKKPRLVTGPTRVSDND</sequence>
<dbReference type="PANTHER" id="PTHR22916:SF3">
    <property type="entry name" value="UDP-GLCNAC:BETAGAL BETA-1,3-N-ACETYLGLUCOSAMINYLTRANSFERASE-LIKE PROTEIN 1"/>
    <property type="match status" value="1"/>
</dbReference>
<evidence type="ECO:0000259" key="1">
    <source>
        <dbReference type="Pfam" id="PF00535"/>
    </source>
</evidence>
<reference evidence="2 3" key="1">
    <citation type="submission" date="2021-01" db="EMBL/GenBank/DDBJ databases">
        <title>Sequencing the genomes of 1000 actinobacteria strains.</title>
        <authorList>
            <person name="Klenk H.-P."/>
        </authorList>
    </citation>
    <scope>NUCLEOTIDE SEQUENCE [LARGE SCALE GENOMIC DNA]</scope>
    <source>
        <strain evidence="2 3">DSM 13057</strain>
    </source>
</reference>
<dbReference type="Proteomes" id="UP000776164">
    <property type="component" value="Unassembled WGS sequence"/>
</dbReference>
<dbReference type="InterPro" id="IPR029044">
    <property type="entry name" value="Nucleotide-diphossugar_trans"/>
</dbReference>